<protein>
    <submittedName>
        <fullName evidence="1">Uncharacterized protein</fullName>
    </submittedName>
</protein>
<dbReference type="RefSeq" id="XP_025430053.1">
    <property type="nucleotide sequence ID" value="XM_025575325.1"/>
</dbReference>
<keyword evidence="2" id="KW-1185">Reference proteome</keyword>
<name>A0A318Z9J2_9EURO</name>
<dbReference type="EMBL" id="KZ821239">
    <property type="protein sequence ID" value="PYH44071.1"/>
    <property type="molecule type" value="Genomic_DNA"/>
</dbReference>
<dbReference type="AlphaFoldDB" id="A0A318Z9J2"/>
<dbReference type="Proteomes" id="UP000248349">
    <property type="component" value="Unassembled WGS sequence"/>
</dbReference>
<accession>A0A318Z9J2</accession>
<gene>
    <name evidence="1" type="ORF">BP01DRAFT_357992</name>
</gene>
<dbReference type="GeneID" id="37076553"/>
<proteinExistence type="predicted"/>
<sequence>MYASGATPARQALLPMAFFRNRCLTGQAGYDARQEKNYSGHKCFHTSAATIGYGVGSIVSSSIFCYVMSKHPS</sequence>
<reference evidence="1 2" key="1">
    <citation type="submission" date="2016-12" db="EMBL/GenBank/DDBJ databases">
        <title>The genomes of Aspergillus section Nigri reveals drivers in fungal speciation.</title>
        <authorList>
            <consortium name="DOE Joint Genome Institute"/>
            <person name="Vesth T.C."/>
            <person name="Nybo J."/>
            <person name="Theobald S."/>
            <person name="Brandl J."/>
            <person name="Frisvad J.C."/>
            <person name="Nielsen K.F."/>
            <person name="Lyhne E.K."/>
            <person name="Kogle M.E."/>
            <person name="Kuo A."/>
            <person name="Riley R."/>
            <person name="Clum A."/>
            <person name="Nolan M."/>
            <person name="Lipzen A."/>
            <person name="Salamov A."/>
            <person name="Henrissat B."/>
            <person name="Wiebenga A."/>
            <person name="De Vries R.P."/>
            <person name="Grigoriev I.V."/>
            <person name="Mortensen U.H."/>
            <person name="Andersen M.R."/>
            <person name="Baker S.E."/>
        </authorList>
    </citation>
    <scope>NUCLEOTIDE SEQUENCE [LARGE SCALE GENOMIC DNA]</scope>
    <source>
        <strain evidence="1 2">JOP 1030-1</strain>
    </source>
</reference>
<evidence type="ECO:0000313" key="1">
    <source>
        <dbReference type="EMBL" id="PYH44071.1"/>
    </source>
</evidence>
<organism evidence="1 2">
    <name type="scientific">Aspergillus saccharolyticus JOP 1030-1</name>
    <dbReference type="NCBI Taxonomy" id="1450539"/>
    <lineage>
        <taxon>Eukaryota</taxon>
        <taxon>Fungi</taxon>
        <taxon>Dikarya</taxon>
        <taxon>Ascomycota</taxon>
        <taxon>Pezizomycotina</taxon>
        <taxon>Eurotiomycetes</taxon>
        <taxon>Eurotiomycetidae</taxon>
        <taxon>Eurotiales</taxon>
        <taxon>Aspergillaceae</taxon>
        <taxon>Aspergillus</taxon>
        <taxon>Aspergillus subgen. Circumdati</taxon>
    </lineage>
</organism>
<evidence type="ECO:0000313" key="2">
    <source>
        <dbReference type="Proteomes" id="UP000248349"/>
    </source>
</evidence>